<dbReference type="Proteomes" id="UP001642406">
    <property type="component" value="Unassembled WGS sequence"/>
</dbReference>
<reference evidence="1 2" key="1">
    <citation type="submission" date="2024-01" db="EMBL/GenBank/DDBJ databases">
        <authorList>
            <person name="Allen C."/>
            <person name="Tagirdzhanova G."/>
        </authorList>
    </citation>
    <scope>NUCLEOTIDE SEQUENCE [LARGE SCALE GENOMIC DNA]</scope>
</reference>
<organism evidence="1 2">
    <name type="scientific">Sporothrix bragantina</name>
    <dbReference type="NCBI Taxonomy" id="671064"/>
    <lineage>
        <taxon>Eukaryota</taxon>
        <taxon>Fungi</taxon>
        <taxon>Dikarya</taxon>
        <taxon>Ascomycota</taxon>
        <taxon>Pezizomycotina</taxon>
        <taxon>Sordariomycetes</taxon>
        <taxon>Sordariomycetidae</taxon>
        <taxon>Ophiostomatales</taxon>
        <taxon>Ophiostomataceae</taxon>
        <taxon>Sporothrix</taxon>
    </lineage>
</organism>
<evidence type="ECO:0000313" key="1">
    <source>
        <dbReference type="EMBL" id="CAK7230187.1"/>
    </source>
</evidence>
<sequence length="156" mass="17786">MGLQQLNGFATIESILEECLVKYKGLELDETWQHIAYEYDKYYNQMAYVLLWQGRDVRATEFAAHAGSGVQLEGRRLLQELVIESEEAFGPSSFQTLELRVSLRVMHYLMGELEQANSWPKENTVRAKYYLSQVLKQKPGTAAATLGEAINMRSTS</sequence>
<protein>
    <submittedName>
        <fullName evidence="1">Uncharacterized protein</fullName>
    </submittedName>
</protein>
<keyword evidence="2" id="KW-1185">Reference proteome</keyword>
<dbReference type="EMBL" id="CAWUHC010000085">
    <property type="protein sequence ID" value="CAK7230187.1"/>
    <property type="molecule type" value="Genomic_DNA"/>
</dbReference>
<evidence type="ECO:0000313" key="2">
    <source>
        <dbReference type="Proteomes" id="UP001642406"/>
    </source>
</evidence>
<gene>
    <name evidence="1" type="ORF">SBRCBS47491_007500</name>
</gene>
<comment type="caution">
    <text evidence="1">The sequence shown here is derived from an EMBL/GenBank/DDBJ whole genome shotgun (WGS) entry which is preliminary data.</text>
</comment>
<proteinExistence type="predicted"/>
<accession>A0ABP0CDP6</accession>
<name>A0ABP0CDP6_9PEZI</name>